<dbReference type="OMA" id="FMICFAD"/>
<name>A0A3B6HSH4_WHEAT</name>
<accession>A0A3B6HSH4</accession>
<dbReference type="Gramene" id="TraesCS4A03G0091900.1">
    <property type="protein sequence ID" value="TraesCS4A03G0091900.1.CDS"/>
    <property type="gene ID" value="TraesCS4A03G0091900"/>
</dbReference>
<protein>
    <submittedName>
        <fullName evidence="1">Uncharacterized protein</fullName>
    </submittedName>
</protein>
<keyword evidence="2" id="KW-1185">Reference proteome</keyword>
<reference evidence="1" key="1">
    <citation type="submission" date="2018-08" db="EMBL/GenBank/DDBJ databases">
        <authorList>
            <person name="Rossello M."/>
        </authorList>
    </citation>
    <scope>NUCLEOTIDE SEQUENCE [LARGE SCALE GENOMIC DNA]</scope>
    <source>
        <strain evidence="1">cv. Chinese Spring</strain>
    </source>
</reference>
<organism evidence="1">
    <name type="scientific">Triticum aestivum</name>
    <name type="common">Wheat</name>
    <dbReference type="NCBI Taxonomy" id="4565"/>
    <lineage>
        <taxon>Eukaryota</taxon>
        <taxon>Viridiplantae</taxon>
        <taxon>Streptophyta</taxon>
        <taxon>Embryophyta</taxon>
        <taxon>Tracheophyta</taxon>
        <taxon>Spermatophyta</taxon>
        <taxon>Magnoliopsida</taxon>
        <taxon>Liliopsida</taxon>
        <taxon>Poales</taxon>
        <taxon>Poaceae</taxon>
        <taxon>BOP clade</taxon>
        <taxon>Pooideae</taxon>
        <taxon>Triticodae</taxon>
        <taxon>Triticeae</taxon>
        <taxon>Triticinae</taxon>
        <taxon>Triticum</taxon>
    </lineage>
</organism>
<dbReference type="AlphaFoldDB" id="A0A3B6HSH4"/>
<reference evidence="1" key="2">
    <citation type="submission" date="2018-10" db="UniProtKB">
        <authorList>
            <consortium name="EnsemblPlants"/>
        </authorList>
    </citation>
    <scope>IDENTIFICATION</scope>
</reference>
<dbReference type="Gramene" id="TraesCS4A02G047500.1">
    <property type="protein sequence ID" value="TraesCS4A02G047500.1"/>
    <property type="gene ID" value="TraesCS4A02G047500"/>
</dbReference>
<dbReference type="EnsemblPlants" id="TraesCS4A02G047500.1">
    <property type="protein sequence ID" value="TraesCS4A02G047500.1"/>
    <property type="gene ID" value="TraesCS4A02G047500"/>
</dbReference>
<dbReference type="Proteomes" id="UP000019116">
    <property type="component" value="Chromosome 4A"/>
</dbReference>
<proteinExistence type="predicted"/>
<evidence type="ECO:0000313" key="2">
    <source>
        <dbReference type="Proteomes" id="UP000019116"/>
    </source>
</evidence>
<evidence type="ECO:0000313" key="1">
    <source>
        <dbReference type="EnsemblPlants" id="TraesCS4A02G047500.1"/>
    </source>
</evidence>
<sequence>MENSDRARVHLCFMICFADFQNTECISCLAMLLIRQSNWIQTGLATRATPSKMNSIRRCLLNSEGKHSADTFALVEGMPFDSCQEALRGTMIILLRAKQNEGEDASPPCKAGWCISETGCEIKCARPQYFQAYGNVVQTFCWFQTIESSATVQILPRERSLGKTTEEEYDVAPTPGTTFTPVSTFGQNRDLEFMKNATEFKKVRAYSWYLEDESKPPKKWPEGSTICAGLMTLHALLTEGARCLCLDVVAAVCQARHQAHNCGIIGTKRFKVSAKARVIEQKVASLNQIAPVIDARRGHSESGVSPLGSMRC</sequence>